<evidence type="ECO:0000313" key="2">
    <source>
        <dbReference type="EMBL" id="CAB4900713.1"/>
    </source>
</evidence>
<dbReference type="PANTHER" id="PTHR13593">
    <property type="match status" value="1"/>
</dbReference>
<evidence type="ECO:0000256" key="1">
    <source>
        <dbReference type="SAM" id="MobiDB-lite"/>
    </source>
</evidence>
<dbReference type="GO" id="GO:0006629">
    <property type="term" value="P:lipid metabolic process"/>
    <property type="evidence" value="ECO:0007669"/>
    <property type="project" value="InterPro"/>
</dbReference>
<dbReference type="GO" id="GO:0008081">
    <property type="term" value="F:phosphoric diester hydrolase activity"/>
    <property type="evidence" value="ECO:0007669"/>
    <property type="project" value="InterPro"/>
</dbReference>
<dbReference type="SUPFAM" id="SSF51695">
    <property type="entry name" value="PLC-like phosphodiesterases"/>
    <property type="match status" value="1"/>
</dbReference>
<proteinExistence type="predicted"/>
<dbReference type="PANTHER" id="PTHR13593:SF113">
    <property type="entry name" value="SI:DKEY-266F7.9"/>
    <property type="match status" value="1"/>
</dbReference>
<organism evidence="2">
    <name type="scientific">freshwater metagenome</name>
    <dbReference type="NCBI Taxonomy" id="449393"/>
    <lineage>
        <taxon>unclassified sequences</taxon>
        <taxon>metagenomes</taxon>
        <taxon>ecological metagenomes</taxon>
    </lineage>
</organism>
<name>A0A6J7G9G4_9ZZZZ</name>
<dbReference type="PROSITE" id="PS51257">
    <property type="entry name" value="PROKAR_LIPOPROTEIN"/>
    <property type="match status" value="1"/>
</dbReference>
<feature type="region of interest" description="Disordered" evidence="1">
    <location>
        <begin position="41"/>
        <end position="61"/>
    </location>
</feature>
<dbReference type="Gene3D" id="3.20.20.190">
    <property type="entry name" value="Phosphatidylinositol (PI) phosphodiesterase"/>
    <property type="match status" value="1"/>
</dbReference>
<dbReference type="InterPro" id="IPR017946">
    <property type="entry name" value="PLC-like_Pdiesterase_TIM-brl"/>
</dbReference>
<dbReference type="EMBL" id="CAFBMC010000046">
    <property type="protein sequence ID" value="CAB4900713.1"/>
    <property type="molecule type" value="Genomic_DNA"/>
</dbReference>
<protein>
    <submittedName>
        <fullName evidence="2">Unannotated protein</fullName>
    </submittedName>
</protein>
<dbReference type="AlphaFoldDB" id="A0A6J7G9G4"/>
<accession>A0A6J7G9G4</accession>
<sequence length="393" mass="43041">MVQKSRRPITSWHLQKMATATILITTGVLLLSACGGGTTTQRQAGAVQEDSTTDVTASSGSCSDPANWMGCVLPRGDLPITAITMPGSHDAATYAITTSSITANGCGTAPRWVELITAKWARTQSADLGAQAANGSRYFDIRPYFAADNSLSTCHTLEGATFADAFGSDSNFQKFVRSHPNEIFVLDFQHFYAENGGLDSPNRKKQLNAWVKKQLGDVLVPRINDSSKLIDTNIKTMRAERQNVIVLAQDDWATDLNIWPRSANLYSEWNDVSQPALTFWQAGLTEGHEQWPLDLAERELGVLSRAPQTGTLNVLNYILDTNCPLDQIGSASCYSAYALWAGTVSNSKEWLFPRIPSMSRQMGRLSRPAVLMRDVASEGNNAPIWNINTQEMS</sequence>
<feature type="compositionally biased region" description="Polar residues" evidence="1">
    <location>
        <begin position="49"/>
        <end position="61"/>
    </location>
</feature>
<dbReference type="InterPro" id="IPR051057">
    <property type="entry name" value="PI-PLC_domain"/>
</dbReference>
<reference evidence="2" key="1">
    <citation type="submission" date="2020-05" db="EMBL/GenBank/DDBJ databases">
        <authorList>
            <person name="Chiriac C."/>
            <person name="Salcher M."/>
            <person name="Ghai R."/>
            <person name="Kavagutti S V."/>
        </authorList>
    </citation>
    <scope>NUCLEOTIDE SEQUENCE</scope>
</reference>
<gene>
    <name evidence="2" type="ORF">UFOPK3495_00940</name>
</gene>